<sequence length="44" mass="5305">MARKRTQQRWSGLLTRIVKQRGTNYCHKHNMPHYRGLRDIVLNA</sequence>
<organism evidence="1 2">
    <name type="scientific">Chrysochromulina tobinii</name>
    <dbReference type="NCBI Taxonomy" id="1460289"/>
    <lineage>
        <taxon>Eukaryota</taxon>
        <taxon>Haptista</taxon>
        <taxon>Haptophyta</taxon>
        <taxon>Prymnesiophyceae</taxon>
        <taxon>Prymnesiales</taxon>
        <taxon>Chrysochromulinaceae</taxon>
        <taxon>Chrysochromulina</taxon>
    </lineage>
</organism>
<dbReference type="EMBL" id="JWZX01001227">
    <property type="protein sequence ID" value="KOO34418.1"/>
    <property type="molecule type" value="Genomic_DNA"/>
</dbReference>
<dbReference type="AlphaFoldDB" id="A0A0M0K7Q4"/>
<proteinExistence type="predicted"/>
<accession>A0A0M0K7Q4</accession>
<dbReference type="Proteomes" id="UP000037460">
    <property type="component" value="Unassembled WGS sequence"/>
</dbReference>
<feature type="non-terminal residue" evidence="1">
    <location>
        <position position="44"/>
    </location>
</feature>
<name>A0A0M0K7Q4_9EUKA</name>
<evidence type="ECO:0000313" key="1">
    <source>
        <dbReference type="EMBL" id="KOO34418.1"/>
    </source>
</evidence>
<reference evidence="2" key="1">
    <citation type="journal article" date="2015" name="PLoS Genet.">
        <title>Genome Sequence and Transcriptome Analyses of Chrysochromulina tobin: Metabolic Tools for Enhanced Algal Fitness in the Prominent Order Prymnesiales (Haptophyceae).</title>
        <authorList>
            <person name="Hovde B.T."/>
            <person name="Deodato C.R."/>
            <person name="Hunsperger H.M."/>
            <person name="Ryken S.A."/>
            <person name="Yost W."/>
            <person name="Jha R.K."/>
            <person name="Patterson J."/>
            <person name="Monnat R.J. Jr."/>
            <person name="Barlow S.B."/>
            <person name="Starkenburg S.R."/>
            <person name="Cattolico R.A."/>
        </authorList>
    </citation>
    <scope>NUCLEOTIDE SEQUENCE</scope>
    <source>
        <strain evidence="2">CCMP291</strain>
    </source>
</reference>
<gene>
    <name evidence="1" type="ORF">Ctob_016079</name>
</gene>
<protein>
    <submittedName>
        <fullName evidence="1">Uncharacterized protein</fullName>
    </submittedName>
</protein>
<keyword evidence="2" id="KW-1185">Reference proteome</keyword>
<evidence type="ECO:0000313" key="2">
    <source>
        <dbReference type="Proteomes" id="UP000037460"/>
    </source>
</evidence>
<comment type="caution">
    <text evidence="1">The sequence shown here is derived from an EMBL/GenBank/DDBJ whole genome shotgun (WGS) entry which is preliminary data.</text>
</comment>